<dbReference type="PROSITE" id="PS50294">
    <property type="entry name" value="WD_REPEATS_REGION"/>
    <property type="match status" value="1"/>
</dbReference>
<dbReference type="SMART" id="SM00320">
    <property type="entry name" value="WD40"/>
    <property type="match status" value="7"/>
</dbReference>
<dbReference type="GO" id="GO:0046872">
    <property type="term" value="F:metal ion binding"/>
    <property type="evidence" value="ECO:0007669"/>
    <property type="project" value="UniProtKB-KW"/>
</dbReference>
<dbReference type="Gene3D" id="2.130.10.10">
    <property type="entry name" value="YVTN repeat-like/Quinoprotein amine dehydrogenase"/>
    <property type="match status" value="2"/>
</dbReference>
<feature type="compositionally biased region" description="Pro residues" evidence="6">
    <location>
        <begin position="182"/>
        <end position="191"/>
    </location>
</feature>
<dbReference type="PIRSF" id="PIRSF037237">
    <property type="entry name" value="Peptidase_WD_repeats_DUG2"/>
    <property type="match status" value="1"/>
</dbReference>
<sequence>MEQIELPESSISRRKGPKDNLHLPTKAHSLQFNNQAVQSLCVSKDRIFSGCEAPEIHVWDRSTYERICTLPGHTGGLTALLIVEDDSRNWLISSGGDGTVKVWCLRTNQLLLVIHPLTPGRIFSVVWSPQNSVLYMGCQSTSIQWVMLPPNLPQPSRPDFSSIKPMHANPTSARFFASSPQPSAPPSPPLNKIPVPQLTVDSRNSVTAHHGYVYTLTWVKDPSNQKSWLASASGAGDVRIWEQQDDCSLSLVYDFKGSYDSAVLSLACIETTLFVGMQDGGIKVIDLETGSIIRLLLGHEAPVLHLSPVDTDLYSASLDGVICRWNTSLECTACFQAHKSSILSMATAPDMSGRAQLVTGGSEGVHVWDGVKARMDGLIDVDKDDDEAHGDTLIYSLSKMVSYRTVSRNADRQHCRQGAIFLKNTLTQLGAEAELITGAAGKNPLVLARFTGKTDRPAKKRVLFYGHYDVVSAVRESWDSNPWTLDARNGYLYGRGVADNKGPILAMATAASTLLEQRSLEVDLVMLIEGEEETGSAGLLEATQSHRNEIGDVDVILVSNSSWIDEVNPCILYGLRGVVHVSIQITSDKADQHSGVEGGAGNEPMLDMVRLLATISDNERIAIPDFYESVRAVDEPERALYEKLAELTGRTPQNLRSRFCEPSFSIAQIGKGTACSMAGSTVIPSQVQASVSFRIVPDQDLESIASNIVQFLQSSFSSLQSLNHIDIKIPHKADYWLGDLSSPEHLLMERCIADVWGVPNVLRIREGGSVPGIRMLEKVFGANAVHVPLGQASDNAHLANERIRLLNLRRGHEVFRRFLRDMASS</sequence>
<reference evidence="8" key="1">
    <citation type="submission" date="2014-08" db="EMBL/GenBank/DDBJ databases">
        <authorList>
            <person name="Sharma Rahul"/>
            <person name="Thines Marco"/>
        </authorList>
    </citation>
    <scope>NUCLEOTIDE SEQUENCE</scope>
</reference>
<dbReference type="InterPro" id="IPR001680">
    <property type="entry name" value="WD40_rpt"/>
</dbReference>
<keyword evidence="2" id="KW-0645">Protease</keyword>
<keyword evidence="5" id="KW-0853">WD repeat</keyword>
<evidence type="ECO:0000256" key="2">
    <source>
        <dbReference type="ARBA" id="ARBA00022670"/>
    </source>
</evidence>
<dbReference type="SUPFAM" id="SSF50978">
    <property type="entry name" value="WD40 repeat-like"/>
    <property type="match status" value="1"/>
</dbReference>
<dbReference type="GO" id="GO:0006508">
    <property type="term" value="P:proteolysis"/>
    <property type="evidence" value="ECO:0007669"/>
    <property type="project" value="UniProtKB-KW"/>
</dbReference>
<dbReference type="Pfam" id="PF01546">
    <property type="entry name" value="Peptidase_M20"/>
    <property type="match status" value="1"/>
</dbReference>
<feature type="domain" description="Peptidase M20 dimerisation" evidence="7">
    <location>
        <begin position="581"/>
        <end position="714"/>
    </location>
</feature>
<dbReference type="InterPro" id="IPR011650">
    <property type="entry name" value="Peptidase_M20_dimer"/>
</dbReference>
<evidence type="ECO:0000256" key="5">
    <source>
        <dbReference type="PROSITE-ProRule" id="PRU00221"/>
    </source>
</evidence>
<dbReference type="EMBL" id="LN483157">
    <property type="protein sequence ID" value="CED83759.1"/>
    <property type="molecule type" value="Genomic_DNA"/>
</dbReference>
<organism evidence="8">
    <name type="scientific">Phaffia rhodozyma</name>
    <name type="common">Yeast</name>
    <name type="synonym">Xanthophyllomyces dendrorhous</name>
    <dbReference type="NCBI Taxonomy" id="264483"/>
    <lineage>
        <taxon>Eukaryota</taxon>
        <taxon>Fungi</taxon>
        <taxon>Dikarya</taxon>
        <taxon>Basidiomycota</taxon>
        <taxon>Agaricomycotina</taxon>
        <taxon>Tremellomycetes</taxon>
        <taxon>Cystofilobasidiales</taxon>
        <taxon>Mrakiaceae</taxon>
        <taxon>Phaffia</taxon>
    </lineage>
</organism>
<keyword evidence="3" id="KW-0479">Metal-binding</keyword>
<dbReference type="PANTHER" id="PTHR43270:SF8">
    <property type="entry name" value="DI- AND TRIPEPTIDASE DUG2-RELATED"/>
    <property type="match status" value="1"/>
</dbReference>
<name>A0A0F7SSZ2_PHARH</name>
<dbReference type="GO" id="GO:0008233">
    <property type="term" value="F:peptidase activity"/>
    <property type="evidence" value="ECO:0007669"/>
    <property type="project" value="UniProtKB-KW"/>
</dbReference>
<proteinExistence type="inferred from homology"/>
<dbReference type="Pfam" id="PF07687">
    <property type="entry name" value="M20_dimer"/>
    <property type="match status" value="1"/>
</dbReference>
<dbReference type="InterPro" id="IPR036322">
    <property type="entry name" value="WD40_repeat_dom_sf"/>
</dbReference>
<dbReference type="InterPro" id="IPR002933">
    <property type="entry name" value="Peptidase_M20"/>
</dbReference>
<dbReference type="PROSITE" id="PS00758">
    <property type="entry name" value="ARGE_DAPE_CPG2_1"/>
    <property type="match status" value="1"/>
</dbReference>
<feature type="region of interest" description="Disordered" evidence="6">
    <location>
        <begin position="174"/>
        <end position="196"/>
    </location>
</feature>
<dbReference type="InterPro" id="IPR015943">
    <property type="entry name" value="WD40/YVTN_repeat-like_dom_sf"/>
</dbReference>
<keyword evidence="4" id="KW-0378">Hydrolase</keyword>
<dbReference type="Gene3D" id="3.30.70.360">
    <property type="match status" value="1"/>
</dbReference>
<dbReference type="AlphaFoldDB" id="A0A0F7SSZ2"/>
<accession>A0A0F7SSZ2</accession>
<evidence type="ECO:0000313" key="8">
    <source>
        <dbReference type="EMBL" id="CED83759.1"/>
    </source>
</evidence>
<evidence type="ECO:0000259" key="7">
    <source>
        <dbReference type="Pfam" id="PF07687"/>
    </source>
</evidence>
<dbReference type="PANTHER" id="PTHR43270">
    <property type="entry name" value="BETA-ALA-HIS DIPEPTIDASE"/>
    <property type="match status" value="1"/>
</dbReference>
<dbReference type="PROSITE" id="PS50082">
    <property type="entry name" value="WD_REPEATS_2"/>
    <property type="match status" value="1"/>
</dbReference>
<evidence type="ECO:0000256" key="3">
    <source>
        <dbReference type="ARBA" id="ARBA00022723"/>
    </source>
</evidence>
<dbReference type="Pfam" id="PF00400">
    <property type="entry name" value="WD40"/>
    <property type="match status" value="1"/>
</dbReference>
<protein>
    <submittedName>
        <fullName evidence="8">Metalloexopeptidases</fullName>
    </submittedName>
</protein>
<evidence type="ECO:0000256" key="4">
    <source>
        <dbReference type="ARBA" id="ARBA00022801"/>
    </source>
</evidence>
<dbReference type="InterPro" id="IPR017149">
    <property type="entry name" value="GSH_degradosome_Dug2"/>
</dbReference>
<dbReference type="Gene3D" id="3.40.630.10">
    <property type="entry name" value="Zn peptidases"/>
    <property type="match status" value="1"/>
</dbReference>
<dbReference type="SUPFAM" id="SSF53187">
    <property type="entry name" value="Zn-dependent exopeptidases"/>
    <property type="match status" value="1"/>
</dbReference>
<evidence type="ECO:0000256" key="1">
    <source>
        <dbReference type="ARBA" id="ARBA00006247"/>
    </source>
</evidence>
<evidence type="ECO:0000256" key="6">
    <source>
        <dbReference type="SAM" id="MobiDB-lite"/>
    </source>
</evidence>
<dbReference type="GO" id="GO:0006751">
    <property type="term" value="P:glutathione catabolic process"/>
    <property type="evidence" value="ECO:0007669"/>
    <property type="project" value="InterPro"/>
</dbReference>
<dbReference type="InterPro" id="IPR001261">
    <property type="entry name" value="ArgE/DapE_CS"/>
</dbReference>
<feature type="repeat" description="WD" evidence="5">
    <location>
        <begin position="70"/>
        <end position="113"/>
    </location>
</feature>
<comment type="similarity">
    <text evidence="1">Belongs to the peptidase M20A family.</text>
</comment>
<dbReference type="InterPro" id="IPR051458">
    <property type="entry name" value="Cyt/Met_Dipeptidase"/>
</dbReference>